<gene>
    <name evidence="2" type="ORF">SAMN04488122_0026</name>
</gene>
<organism evidence="2 3">
    <name type="scientific">Chitinophaga arvensicola</name>
    <dbReference type="NCBI Taxonomy" id="29529"/>
    <lineage>
        <taxon>Bacteria</taxon>
        <taxon>Pseudomonadati</taxon>
        <taxon>Bacteroidota</taxon>
        <taxon>Chitinophagia</taxon>
        <taxon>Chitinophagales</taxon>
        <taxon>Chitinophagaceae</taxon>
        <taxon>Chitinophaga</taxon>
    </lineage>
</organism>
<keyword evidence="1" id="KW-1133">Transmembrane helix</keyword>
<accession>A0A1I0N8N2</accession>
<keyword evidence="3" id="KW-1185">Reference proteome</keyword>
<dbReference type="EMBL" id="FOJG01000001">
    <property type="protein sequence ID" value="SEV97517.1"/>
    <property type="molecule type" value="Genomic_DNA"/>
</dbReference>
<dbReference type="Proteomes" id="UP000199310">
    <property type="component" value="Unassembled WGS sequence"/>
</dbReference>
<reference evidence="3" key="1">
    <citation type="submission" date="2016-10" db="EMBL/GenBank/DDBJ databases">
        <authorList>
            <person name="Varghese N."/>
            <person name="Submissions S."/>
        </authorList>
    </citation>
    <scope>NUCLEOTIDE SEQUENCE [LARGE SCALE GENOMIC DNA]</scope>
    <source>
        <strain evidence="3">DSM 3695</strain>
    </source>
</reference>
<protein>
    <submittedName>
        <fullName evidence="2">Uncharacterized membrane protein</fullName>
    </submittedName>
</protein>
<dbReference type="STRING" id="29529.SAMN04488122_0026"/>
<feature type="transmembrane region" description="Helical" evidence="1">
    <location>
        <begin position="104"/>
        <end position="125"/>
    </location>
</feature>
<evidence type="ECO:0000256" key="1">
    <source>
        <dbReference type="SAM" id="Phobius"/>
    </source>
</evidence>
<proteinExistence type="predicted"/>
<name>A0A1I0N8N2_9BACT</name>
<dbReference type="AlphaFoldDB" id="A0A1I0N8N2"/>
<feature type="transmembrane region" description="Helical" evidence="1">
    <location>
        <begin position="137"/>
        <end position="162"/>
    </location>
</feature>
<feature type="transmembrane region" description="Helical" evidence="1">
    <location>
        <begin position="62"/>
        <end position="84"/>
    </location>
</feature>
<feature type="transmembrane region" description="Helical" evidence="1">
    <location>
        <begin position="38"/>
        <end position="55"/>
    </location>
</feature>
<feature type="transmembrane region" description="Helical" evidence="1">
    <location>
        <begin position="225"/>
        <end position="245"/>
    </location>
</feature>
<evidence type="ECO:0000313" key="3">
    <source>
        <dbReference type="Proteomes" id="UP000199310"/>
    </source>
</evidence>
<dbReference type="Pfam" id="PF07077">
    <property type="entry name" value="DUF1345"/>
    <property type="match status" value="1"/>
</dbReference>
<sequence>MRAIFKYCILKKKDTVSFMKKKKAVASLLVSMHPLQRVLVSLGLTAVVFLICFMLHLSMHPLVFSALLWNIFAISYIATGWIVFYNRSTDQIRTWARIDDGSRIFVSITVVLASVASLVLVLLLMLSKELSGVSQMLYLPVAITGMLASWTMVHTTLTFHYANLYYDDDEKDTTKHAGGLEFPQEKKPDYLDFAYFAFVIGMTFQVSDVDITGRIIRRTALAHGLLSFLLNTFVVALTINLIAGLKQ</sequence>
<keyword evidence="1" id="KW-0812">Transmembrane</keyword>
<evidence type="ECO:0000313" key="2">
    <source>
        <dbReference type="EMBL" id="SEV97517.1"/>
    </source>
</evidence>
<dbReference type="InterPro" id="IPR009781">
    <property type="entry name" value="DUF1345"/>
</dbReference>
<keyword evidence="1" id="KW-0472">Membrane</keyword>